<dbReference type="EMBL" id="CABFNZ010000003">
    <property type="protein sequence ID" value="VUC75388.1"/>
    <property type="molecule type" value="Genomic_DNA"/>
</dbReference>
<reference evidence="1" key="1">
    <citation type="submission" date="2019-06" db="EMBL/GenBank/DDBJ databases">
        <authorList>
            <consortium name="Pathogen Informatics"/>
        </authorList>
    </citation>
    <scope>NUCLEOTIDE SEQUENCE</scope>
    <source>
        <strain evidence="1">NCTC6947</strain>
    </source>
</reference>
<protein>
    <submittedName>
        <fullName evidence="1">Putative bacteriophage protein</fullName>
    </submittedName>
</protein>
<dbReference type="NCBIfam" id="TIGR01635">
    <property type="entry name" value="tail_comp_S"/>
    <property type="match status" value="1"/>
</dbReference>
<name>A0A509BPX3_9ENTR</name>
<dbReference type="Pfam" id="PF05069">
    <property type="entry name" value="Phage_tail_S"/>
    <property type="match status" value="1"/>
</dbReference>
<dbReference type="AlphaFoldDB" id="A0A509BPX3"/>
<evidence type="ECO:0000313" key="1">
    <source>
        <dbReference type="EMBL" id="VUC75388.1"/>
    </source>
</evidence>
<organism evidence="1">
    <name type="scientific">Salmonella sp. NCTC 6947</name>
    <dbReference type="NCBI Taxonomy" id="2583581"/>
    <lineage>
        <taxon>Bacteria</taxon>
        <taxon>Pseudomonadati</taxon>
        <taxon>Pseudomonadota</taxon>
        <taxon>Gammaproteobacteria</taxon>
        <taxon>Enterobacterales</taxon>
        <taxon>Enterobacteriaceae</taxon>
        <taxon>Salmonella</taxon>
    </lineage>
</organism>
<proteinExistence type="predicted"/>
<accession>A0A509BPX3</accession>
<dbReference type="InterPro" id="IPR006522">
    <property type="entry name" value="Phage_virion_morphogenesis"/>
</dbReference>
<sequence length="190" mass="20802">MSKKDLMTIDLNLTDVTRMINGMAEAGRDTSPLMRKIAGLLAATTALNFRDQGNPPWEPSAAAQARTGETLSLSGHLRRSITEKYDAGHAMVGTNIEYAAIHQLGGEVKHKPRETSLYYHVDKHGNVSNQFVKKSVSNFAQKARIGAWTQVFVARPFLPVDADGKPQKGLEQKILTLATDFLREAANGRG</sequence>
<gene>
    <name evidence="1" type="primary">STY1618</name>
    <name evidence="1" type="ORF">NCTC6947_01241</name>
</gene>